<keyword evidence="7" id="KW-0735">Signal-anchor</keyword>
<evidence type="ECO:0000256" key="4">
    <source>
        <dbReference type="ARBA" id="ARBA00022676"/>
    </source>
</evidence>
<dbReference type="InterPro" id="IPR031481">
    <property type="entry name" value="Glyco_tran_10_N"/>
</dbReference>
<evidence type="ECO:0000256" key="7">
    <source>
        <dbReference type="ARBA" id="ARBA00022968"/>
    </source>
</evidence>
<dbReference type="GO" id="GO:0032580">
    <property type="term" value="C:Golgi cisterna membrane"/>
    <property type="evidence" value="ECO:0007669"/>
    <property type="project" value="UniProtKB-SubCell"/>
</dbReference>
<evidence type="ECO:0000259" key="13">
    <source>
        <dbReference type="Pfam" id="PF00852"/>
    </source>
</evidence>
<evidence type="ECO:0000256" key="3">
    <source>
        <dbReference type="ARBA" id="ARBA00008919"/>
    </source>
</evidence>
<comment type="pathway">
    <text evidence="2">Protein modification; protein glycosylation.</text>
</comment>
<dbReference type="InterPro" id="IPR038577">
    <property type="entry name" value="GT10-like_C_sf"/>
</dbReference>
<keyword evidence="16" id="KW-1185">Reference proteome</keyword>
<evidence type="ECO:0000256" key="10">
    <source>
        <dbReference type="ARBA" id="ARBA00023136"/>
    </source>
</evidence>
<dbReference type="SUPFAM" id="SSF53756">
    <property type="entry name" value="UDP-Glycosyltransferase/glycogen phosphorylase"/>
    <property type="match status" value="2"/>
</dbReference>
<feature type="domain" description="Fucosyltransferase N-terminal" evidence="14">
    <location>
        <begin position="395"/>
        <end position="508"/>
    </location>
</feature>
<evidence type="ECO:0000313" key="16">
    <source>
        <dbReference type="Proteomes" id="UP000820818"/>
    </source>
</evidence>
<keyword evidence="11" id="KW-0325">Glycoprotein</keyword>
<keyword evidence="4 12" id="KW-0328">Glycosyltransferase</keyword>
<dbReference type="PANTHER" id="PTHR48438:SF1">
    <property type="entry name" value="ALPHA-(1,3)-FUCOSYLTRANSFERASE C-RELATED"/>
    <property type="match status" value="1"/>
</dbReference>
<gene>
    <name evidence="15" type="ORF">GHT06_015940</name>
</gene>
<feature type="domain" description="Fucosyltransferase N-terminal" evidence="14">
    <location>
        <begin position="17"/>
        <end position="131"/>
    </location>
</feature>
<keyword evidence="8" id="KW-1133">Transmembrane helix</keyword>
<sequence length="733" mass="86075">MDEYLRESVTPKNPPFKKIVLWNSAFFQPGNDFRIGPGRNKLRKIGCPVWQCELTTERTNVQNADAVVFHYGNWTTKDLPAQRSSHQYYIFWNRETPSWRTYLPCKTNLMADFFNWTMTYRWNSDVVMPYGYIKPIKHVPLHPSDDQMKLHLSKSTGSVNYAKGKTKMAAWLVSNCKTVSGRNELVKELQKYVDVDVYGKCGTKSCSRTSESYCRNLATKTYKFYMALENALCTDYVTEKFFNTMQYRVIPIVYSLHGQHEKIAPRHSFINAAKFENTKQLADYMMLLDKNDTLYNQYFWWKPYFKYIRKWNTFNVKYNKNSYLLSVCLGLVIWLFYRESFLHPNFTENENPASENEIKESIQQSLLTNGIRERYLLIDEYLREGVTPRNPPFKRIILWNSAGFQPGNDFRIGPGRDKLRKLGCPVWQCELITKRTDVHLADAVVFHLGNWSKKDLPKQRSSHQIYIFWSRESPAWRSAHSSNTDPMAHFFNWTMTFRWDSDVVMPYGYVQPTGNVRLHPSDAQMKLYLSNPTASVNYAQGKTKMAAWFASNCLAKSSRSELVKELQKYIDVDVYGKCGNMSCPRKEEEHCLDIVAKKYKFYMSLENSLCLDYVTEKLFNIMHLPVVPVVYSLHDNQEKIAPRHSFINAAKFENTKQLAHYLMLLDKNDTLYNQYFWWKPHFKVRNSADDQNVGYCHLCAALHNKTLIPPKVYHNLTKWWDTKAKCITSPRIN</sequence>
<evidence type="ECO:0000313" key="15">
    <source>
        <dbReference type="EMBL" id="KAI9559151.1"/>
    </source>
</evidence>
<evidence type="ECO:0000256" key="11">
    <source>
        <dbReference type="ARBA" id="ARBA00023180"/>
    </source>
</evidence>
<comment type="caution">
    <text evidence="15">The sequence shown here is derived from an EMBL/GenBank/DDBJ whole genome shotgun (WGS) entry which is preliminary data.</text>
</comment>
<evidence type="ECO:0000259" key="14">
    <source>
        <dbReference type="Pfam" id="PF17039"/>
    </source>
</evidence>
<keyword evidence="9 12" id="KW-0333">Golgi apparatus</keyword>
<dbReference type="InterPro" id="IPR055270">
    <property type="entry name" value="Glyco_tran_10_C"/>
</dbReference>
<comment type="subcellular location">
    <subcellularLocation>
        <location evidence="1 12">Golgi apparatus</location>
        <location evidence="1 12">Golgi stack membrane</location>
        <topology evidence="1 12">Single-pass type II membrane protein</topology>
    </subcellularLocation>
</comment>
<evidence type="ECO:0000256" key="6">
    <source>
        <dbReference type="ARBA" id="ARBA00022692"/>
    </source>
</evidence>
<keyword evidence="6 12" id="KW-0812">Transmembrane</keyword>
<dbReference type="GO" id="GO:0008417">
    <property type="term" value="F:fucosyltransferase activity"/>
    <property type="evidence" value="ECO:0007669"/>
    <property type="project" value="InterPro"/>
</dbReference>
<dbReference type="AlphaFoldDB" id="A0AAD5LAJ1"/>
<evidence type="ECO:0000256" key="1">
    <source>
        <dbReference type="ARBA" id="ARBA00004447"/>
    </source>
</evidence>
<dbReference type="Pfam" id="PF00852">
    <property type="entry name" value="Glyco_transf_10"/>
    <property type="match status" value="2"/>
</dbReference>
<dbReference type="Proteomes" id="UP000820818">
    <property type="component" value="Linkage Group LG5"/>
</dbReference>
<evidence type="ECO:0000256" key="12">
    <source>
        <dbReference type="RuleBase" id="RU003832"/>
    </source>
</evidence>
<evidence type="ECO:0000256" key="5">
    <source>
        <dbReference type="ARBA" id="ARBA00022679"/>
    </source>
</evidence>
<proteinExistence type="inferred from homology"/>
<comment type="similarity">
    <text evidence="3 12">Belongs to the glycosyltransferase 10 family.</text>
</comment>
<dbReference type="EMBL" id="WJBH02000005">
    <property type="protein sequence ID" value="KAI9559151.1"/>
    <property type="molecule type" value="Genomic_DNA"/>
</dbReference>
<evidence type="ECO:0000256" key="8">
    <source>
        <dbReference type="ARBA" id="ARBA00022989"/>
    </source>
</evidence>
<dbReference type="EC" id="2.4.1.-" evidence="12"/>
<dbReference type="InterPro" id="IPR001503">
    <property type="entry name" value="Glyco_trans_10"/>
</dbReference>
<dbReference type="Gene3D" id="3.40.50.11660">
    <property type="entry name" value="Glycosyl transferase family 10, C-terminal domain"/>
    <property type="match status" value="2"/>
</dbReference>
<name>A0AAD5LAJ1_9CRUS</name>
<accession>A0AAD5LAJ1</accession>
<keyword evidence="10" id="KW-0472">Membrane</keyword>
<feature type="domain" description="Fucosyltransferase C-terminal" evidence="13">
    <location>
        <begin position="163"/>
        <end position="312"/>
    </location>
</feature>
<evidence type="ECO:0000256" key="9">
    <source>
        <dbReference type="ARBA" id="ARBA00023034"/>
    </source>
</evidence>
<organism evidence="15 16">
    <name type="scientific">Daphnia sinensis</name>
    <dbReference type="NCBI Taxonomy" id="1820382"/>
    <lineage>
        <taxon>Eukaryota</taxon>
        <taxon>Metazoa</taxon>
        <taxon>Ecdysozoa</taxon>
        <taxon>Arthropoda</taxon>
        <taxon>Crustacea</taxon>
        <taxon>Branchiopoda</taxon>
        <taxon>Diplostraca</taxon>
        <taxon>Cladocera</taxon>
        <taxon>Anomopoda</taxon>
        <taxon>Daphniidae</taxon>
        <taxon>Daphnia</taxon>
        <taxon>Daphnia similis group</taxon>
    </lineage>
</organism>
<feature type="domain" description="Fucosyltransferase C-terminal" evidence="13">
    <location>
        <begin position="540"/>
        <end position="719"/>
    </location>
</feature>
<reference evidence="15 16" key="1">
    <citation type="submission" date="2022-05" db="EMBL/GenBank/DDBJ databases">
        <title>A multi-omics perspective on studying reproductive biology in Daphnia sinensis.</title>
        <authorList>
            <person name="Jia J."/>
        </authorList>
    </citation>
    <scope>NUCLEOTIDE SEQUENCE [LARGE SCALE GENOMIC DNA]</scope>
    <source>
        <strain evidence="15 16">WSL</strain>
    </source>
</reference>
<dbReference type="FunFam" id="3.40.50.11660:FF:000004">
    <property type="entry name" value="Glycoprotein 3-alpha-L-fucosyltransferase A"/>
    <property type="match status" value="2"/>
</dbReference>
<evidence type="ECO:0000256" key="2">
    <source>
        <dbReference type="ARBA" id="ARBA00004922"/>
    </source>
</evidence>
<keyword evidence="5 12" id="KW-0808">Transferase</keyword>
<dbReference type="Pfam" id="PF17039">
    <property type="entry name" value="Glyco_tran_10_N"/>
    <property type="match status" value="2"/>
</dbReference>
<dbReference type="PANTHER" id="PTHR48438">
    <property type="entry name" value="ALPHA-(1,3)-FUCOSYLTRANSFERASE C-RELATED"/>
    <property type="match status" value="1"/>
</dbReference>
<protein>
    <recommendedName>
        <fullName evidence="12">Fucosyltransferase</fullName>
        <ecNumber evidence="12">2.4.1.-</ecNumber>
    </recommendedName>
</protein>